<dbReference type="GO" id="GO:0000010">
    <property type="term" value="F:heptaprenyl diphosphate synthase activity"/>
    <property type="evidence" value="ECO:0007669"/>
    <property type="project" value="UniProtKB-EC"/>
</dbReference>
<keyword evidence="5" id="KW-0460">Magnesium</keyword>
<dbReference type="PROSITE" id="PS00444">
    <property type="entry name" value="POLYPRENYL_SYNTHASE_2"/>
    <property type="match status" value="1"/>
</dbReference>
<gene>
    <name evidence="7" type="primary">hepT</name>
    <name evidence="7" type="ORF">AVLFYP127_00541</name>
</gene>
<dbReference type="EMBL" id="CACRSW010000026">
    <property type="protein sequence ID" value="VYT02389.1"/>
    <property type="molecule type" value="Genomic_DNA"/>
</dbReference>
<sequence>MNFAISECLAKESKQTIIDYLIDKTLVEMREILGDYKQSQKLYNIIENTLISSGKMIRTKLLIYISLMGENQISDKIISQCAAVEITHLASLIHDDIIDDSLIRRSHRSIQSKYGKDVAVFAGDYMISKVFSYLAKKGLVEEISIISDTIRDMCNGEVGQNLIKYRLDISEKEYFENICGKTASFFKTVCYFGAKNAGFNQIDINKMVEFGKNLGLMFQLRDDILDLFSSKDETGKGEFVDVKEGVYTYPLLSSMNDDKYGDEIYKLLNKNKEVSLNYDELLILRQLLIESKACILSSKKIKEFADKNRLILASLPIRESDYLYKILDKIEKN</sequence>
<dbReference type="CDD" id="cd00685">
    <property type="entry name" value="Trans_IPPS_HT"/>
    <property type="match status" value="1"/>
</dbReference>
<dbReference type="Gene3D" id="1.10.600.10">
    <property type="entry name" value="Farnesyl Diphosphate Synthase"/>
    <property type="match status" value="1"/>
</dbReference>
<dbReference type="PANTHER" id="PTHR12001">
    <property type="entry name" value="GERANYLGERANYL PYROPHOSPHATE SYNTHASE"/>
    <property type="match status" value="1"/>
</dbReference>
<protein>
    <submittedName>
        <fullName evidence="7">Heptaprenyl diphosphate synthase component 2</fullName>
        <ecNumber evidence="7">2.5.1.30</ecNumber>
    </submittedName>
</protein>
<evidence type="ECO:0000256" key="4">
    <source>
        <dbReference type="ARBA" id="ARBA00022723"/>
    </source>
</evidence>
<evidence type="ECO:0000256" key="5">
    <source>
        <dbReference type="ARBA" id="ARBA00022842"/>
    </source>
</evidence>
<dbReference type="SUPFAM" id="SSF48576">
    <property type="entry name" value="Terpenoid synthases"/>
    <property type="match status" value="1"/>
</dbReference>
<reference evidence="7" key="1">
    <citation type="submission" date="2019-11" db="EMBL/GenBank/DDBJ databases">
        <authorList>
            <person name="Feng L."/>
        </authorList>
    </citation>
    <scope>NUCLEOTIDE SEQUENCE</scope>
    <source>
        <strain evidence="7">AvaginalisLFYP127</strain>
    </source>
</reference>
<accession>A0A6N2TC65</accession>
<dbReference type="PANTHER" id="PTHR12001:SF69">
    <property type="entry name" value="ALL TRANS-POLYPRENYL-DIPHOSPHATE SYNTHASE PDSS1"/>
    <property type="match status" value="1"/>
</dbReference>
<comment type="cofactor">
    <cofactor evidence="1">
        <name>Mg(2+)</name>
        <dbReference type="ChEBI" id="CHEBI:18420"/>
    </cofactor>
</comment>
<evidence type="ECO:0000256" key="1">
    <source>
        <dbReference type="ARBA" id="ARBA00001946"/>
    </source>
</evidence>
<dbReference type="InterPro" id="IPR000092">
    <property type="entry name" value="Polyprenyl_synt"/>
</dbReference>
<comment type="similarity">
    <text evidence="2 6">Belongs to the FPP/GGPP synthase family.</text>
</comment>
<proteinExistence type="inferred from homology"/>
<name>A0A6N2TC65_9FIRM</name>
<dbReference type="InterPro" id="IPR033749">
    <property type="entry name" value="Polyprenyl_synt_CS"/>
</dbReference>
<dbReference type="RefSeq" id="WP_156329095.1">
    <property type="nucleotide sequence ID" value="NZ_CACRSW010000026.1"/>
</dbReference>
<dbReference type="AlphaFoldDB" id="A0A6N2TC65"/>
<evidence type="ECO:0000256" key="6">
    <source>
        <dbReference type="RuleBase" id="RU004466"/>
    </source>
</evidence>
<keyword evidence="3 6" id="KW-0808">Transferase</keyword>
<dbReference type="GO" id="GO:0008299">
    <property type="term" value="P:isoprenoid biosynthetic process"/>
    <property type="evidence" value="ECO:0007669"/>
    <property type="project" value="InterPro"/>
</dbReference>
<organism evidence="7">
    <name type="scientific">Anaerococcus vaginalis</name>
    <dbReference type="NCBI Taxonomy" id="33037"/>
    <lineage>
        <taxon>Bacteria</taxon>
        <taxon>Bacillati</taxon>
        <taxon>Bacillota</taxon>
        <taxon>Tissierellia</taxon>
        <taxon>Tissierellales</taxon>
        <taxon>Peptoniphilaceae</taxon>
        <taxon>Anaerococcus</taxon>
    </lineage>
</organism>
<dbReference type="EC" id="2.5.1.30" evidence="7"/>
<evidence type="ECO:0000256" key="3">
    <source>
        <dbReference type="ARBA" id="ARBA00022679"/>
    </source>
</evidence>
<evidence type="ECO:0000313" key="7">
    <source>
        <dbReference type="EMBL" id="VYT02389.1"/>
    </source>
</evidence>
<dbReference type="Pfam" id="PF00348">
    <property type="entry name" value="polyprenyl_synt"/>
    <property type="match status" value="1"/>
</dbReference>
<dbReference type="InterPro" id="IPR008949">
    <property type="entry name" value="Isoprenoid_synthase_dom_sf"/>
</dbReference>
<evidence type="ECO:0000256" key="2">
    <source>
        <dbReference type="ARBA" id="ARBA00006706"/>
    </source>
</evidence>
<keyword evidence="4" id="KW-0479">Metal-binding</keyword>
<dbReference type="GO" id="GO:0046872">
    <property type="term" value="F:metal ion binding"/>
    <property type="evidence" value="ECO:0007669"/>
    <property type="project" value="UniProtKB-KW"/>
</dbReference>
<dbReference type="SFLD" id="SFLDS00005">
    <property type="entry name" value="Isoprenoid_Synthase_Type_I"/>
    <property type="match status" value="1"/>
</dbReference>